<dbReference type="GO" id="GO:0008168">
    <property type="term" value="F:methyltransferase activity"/>
    <property type="evidence" value="ECO:0007669"/>
    <property type="project" value="UniProtKB-KW"/>
</dbReference>
<dbReference type="CDD" id="cd02440">
    <property type="entry name" value="AdoMet_MTases"/>
    <property type="match status" value="1"/>
</dbReference>
<evidence type="ECO:0000256" key="1">
    <source>
        <dbReference type="ARBA" id="ARBA00022679"/>
    </source>
</evidence>
<dbReference type="Proteomes" id="UP000824112">
    <property type="component" value="Unassembled WGS sequence"/>
</dbReference>
<dbReference type="PANTHER" id="PTHR43861">
    <property type="entry name" value="TRANS-ACONITATE 2-METHYLTRANSFERASE-RELATED"/>
    <property type="match status" value="1"/>
</dbReference>
<reference evidence="2" key="2">
    <citation type="journal article" date="2021" name="PeerJ">
        <title>Extensive microbial diversity within the chicken gut microbiome revealed by metagenomics and culture.</title>
        <authorList>
            <person name="Gilroy R."/>
            <person name="Ravi A."/>
            <person name="Getino M."/>
            <person name="Pursley I."/>
            <person name="Horton D.L."/>
            <person name="Alikhan N.F."/>
            <person name="Baker D."/>
            <person name="Gharbi K."/>
            <person name="Hall N."/>
            <person name="Watson M."/>
            <person name="Adriaenssens E.M."/>
            <person name="Foster-Nyarko E."/>
            <person name="Jarju S."/>
            <person name="Secka A."/>
            <person name="Antonio M."/>
            <person name="Oren A."/>
            <person name="Chaudhuri R.R."/>
            <person name="La Ragione R."/>
            <person name="Hildebrand F."/>
            <person name="Pallen M.J."/>
        </authorList>
    </citation>
    <scope>NUCLEOTIDE SEQUENCE</scope>
    <source>
        <strain evidence="2">CHK158-818</strain>
    </source>
</reference>
<protein>
    <submittedName>
        <fullName evidence="2">Class I SAM-dependent methyltransferase</fullName>
    </submittedName>
</protein>
<keyword evidence="2" id="KW-0489">Methyltransferase</keyword>
<dbReference type="PANTHER" id="PTHR43861:SF3">
    <property type="entry name" value="PUTATIVE (AFU_ORTHOLOGUE AFUA_2G14390)-RELATED"/>
    <property type="match status" value="1"/>
</dbReference>
<reference evidence="2" key="1">
    <citation type="submission" date="2020-10" db="EMBL/GenBank/DDBJ databases">
        <authorList>
            <person name="Gilroy R."/>
        </authorList>
    </citation>
    <scope>NUCLEOTIDE SEQUENCE</scope>
    <source>
        <strain evidence="2">CHK158-818</strain>
    </source>
</reference>
<comment type="caution">
    <text evidence="2">The sequence shown here is derived from an EMBL/GenBank/DDBJ whole genome shotgun (WGS) entry which is preliminary data.</text>
</comment>
<evidence type="ECO:0000313" key="2">
    <source>
        <dbReference type="EMBL" id="HIU54812.1"/>
    </source>
</evidence>
<gene>
    <name evidence="2" type="ORF">IAB03_03275</name>
</gene>
<evidence type="ECO:0000313" key="3">
    <source>
        <dbReference type="Proteomes" id="UP000824112"/>
    </source>
</evidence>
<name>A0A9D1M716_9BACT</name>
<dbReference type="GO" id="GO:0032259">
    <property type="term" value="P:methylation"/>
    <property type="evidence" value="ECO:0007669"/>
    <property type="project" value="UniProtKB-KW"/>
</dbReference>
<keyword evidence="1" id="KW-0808">Transferase</keyword>
<dbReference type="EMBL" id="DVNA01000074">
    <property type="protein sequence ID" value="HIU54812.1"/>
    <property type="molecule type" value="Genomic_DNA"/>
</dbReference>
<dbReference type="SUPFAM" id="SSF53335">
    <property type="entry name" value="S-adenosyl-L-methionine-dependent methyltransferases"/>
    <property type="match status" value="1"/>
</dbReference>
<organism evidence="2 3">
    <name type="scientific">Candidatus Gallibacteroides avistercoris</name>
    <dbReference type="NCBI Taxonomy" id="2840833"/>
    <lineage>
        <taxon>Bacteria</taxon>
        <taxon>Pseudomonadati</taxon>
        <taxon>Bacteroidota</taxon>
        <taxon>Bacteroidia</taxon>
        <taxon>Bacteroidales</taxon>
        <taxon>Bacteroidaceae</taxon>
        <taxon>Bacteroidaceae incertae sedis</taxon>
        <taxon>Candidatus Gallibacteroides</taxon>
    </lineage>
</organism>
<dbReference type="AlphaFoldDB" id="A0A9D1M716"/>
<dbReference type="Pfam" id="PF13489">
    <property type="entry name" value="Methyltransf_23"/>
    <property type="match status" value="1"/>
</dbReference>
<proteinExistence type="predicted"/>
<accession>A0A9D1M716</accession>
<sequence>MPVIKTYNCPVCGSTNIKSFLSCRDFCASGEIFNIEKCQNCGFAFTQQFPDEEEIGRYYDTPAYISHSDTRKGIINAAYHLVRKAMLRKKADLTERYAVPCKKGTLLDIGCGTGYYAATMKSRGWETVGIEKNRSAAAFSAEHQGIRALPPNELATFKEGTFDVITLWHVLEHLQELHWTAETLKRLLKQEGTLIIALPNEQSYDARHYKDYWAAWDVPRHLWHFSPDTFEKFITRYGFTIVERKRMPFDGFYISMLSEKYQKKSVPFIPGFLHGLIGWVASWFDYKKSSSVIYILKHAPK</sequence>
<dbReference type="Gene3D" id="3.40.50.150">
    <property type="entry name" value="Vaccinia Virus protein VP39"/>
    <property type="match status" value="1"/>
</dbReference>
<dbReference type="InterPro" id="IPR029063">
    <property type="entry name" value="SAM-dependent_MTases_sf"/>
</dbReference>